<evidence type="ECO:0000313" key="4">
    <source>
        <dbReference type="EMBL" id="BDR80778.1"/>
    </source>
</evidence>
<dbReference type="GO" id="GO:0005975">
    <property type="term" value="P:carbohydrate metabolic process"/>
    <property type="evidence" value="ECO:0007669"/>
    <property type="project" value="InterPro"/>
</dbReference>
<dbReference type="CDD" id="cd10918">
    <property type="entry name" value="CE4_NodB_like_5s_6s"/>
    <property type="match status" value="1"/>
</dbReference>
<protein>
    <submittedName>
        <fullName evidence="4 5">Deacetylase</fullName>
    </submittedName>
</protein>
<evidence type="ECO:0000313" key="6">
    <source>
        <dbReference type="Proteomes" id="UP000290921"/>
    </source>
</evidence>
<dbReference type="AlphaFoldDB" id="A0A4Q0VFI5"/>
<dbReference type="PANTHER" id="PTHR34216">
    <property type="match status" value="1"/>
</dbReference>
<dbReference type="InterPro" id="IPR051398">
    <property type="entry name" value="Polysacch_Deacetylase"/>
</dbReference>
<dbReference type="Proteomes" id="UP001321763">
    <property type="component" value="Chromosome"/>
</dbReference>
<dbReference type="Proteomes" id="UP000290921">
    <property type="component" value="Unassembled WGS sequence"/>
</dbReference>
<accession>A0A4Q0VFI5</accession>
<evidence type="ECO:0000313" key="5">
    <source>
        <dbReference type="EMBL" id="RXI50775.1"/>
    </source>
</evidence>
<dbReference type="Gene3D" id="3.20.20.370">
    <property type="entry name" value="Glycoside hydrolase/deacetylase"/>
    <property type="match status" value="1"/>
</dbReference>
<dbReference type="RefSeq" id="WP_129009253.1">
    <property type="nucleotide sequence ID" value="NZ_AP026806.1"/>
</dbReference>
<dbReference type="EMBL" id="AP026818">
    <property type="protein sequence ID" value="BDR80778.1"/>
    <property type="molecule type" value="Genomic_DNA"/>
</dbReference>
<proteinExistence type="predicted"/>
<sequence length="250" mass="28881">MKRRHKIIMAILIVALVLPGFLNHSHSKTENDFSIPILMYHSISNEEKGLFKVPKNTFYEHMKYLKDNDYKTLTLDELYNHLINGIPFSEKSVAITFDDGYSDNYKNAYPILKKLGLKATIFTITDYIADNSYFMSKNQLKEVALNGIDIESHTTNHPKLDKLSQEDRVKTLKKSKDAIEKLLDKEVKYIAYPFGRCNQEVIDDVKNAGYKMAFTTKMGFANMSSGIYELKRVFISGYADIKRFEKKICN</sequence>
<reference evidence="5 6" key="1">
    <citation type="submission" date="2018-06" db="EMBL/GenBank/DDBJ databases">
        <title>Genome conservation of Clostridium tetani.</title>
        <authorList>
            <person name="Bruggemann H."/>
            <person name="Popoff M.R."/>
        </authorList>
    </citation>
    <scope>NUCLEOTIDE SEQUENCE [LARGE SCALE GENOMIC DNA]</scope>
    <source>
        <strain evidence="5 6">2017.061</strain>
    </source>
</reference>
<dbReference type="InterPro" id="IPR002509">
    <property type="entry name" value="NODB_dom"/>
</dbReference>
<dbReference type="InterPro" id="IPR011330">
    <property type="entry name" value="Glyco_hydro/deAcase_b/a-brl"/>
</dbReference>
<dbReference type="SUPFAM" id="SSF88713">
    <property type="entry name" value="Glycoside hydrolase/deacetylase"/>
    <property type="match status" value="1"/>
</dbReference>
<feature type="domain" description="NodB homology" evidence="3">
    <location>
        <begin position="91"/>
        <end position="250"/>
    </location>
</feature>
<evidence type="ECO:0000259" key="3">
    <source>
        <dbReference type="PROSITE" id="PS51677"/>
    </source>
</evidence>
<reference evidence="4 7" key="2">
    <citation type="submission" date="2022-09" db="EMBL/GenBank/DDBJ databases">
        <title>complete genome sequences of Clostridium tetani str. KHSU-234311-028 isolated from soil.</title>
        <authorList>
            <person name="Sekizuka T."/>
            <person name="Shitada C."/>
            <person name="Takahashi M."/>
            <person name="Kuroda M."/>
        </authorList>
    </citation>
    <scope>NUCLEOTIDE SEQUENCE [LARGE SCALE GENOMIC DNA]</scope>
    <source>
        <strain evidence="4 7">KHSU-234311-028</strain>
    </source>
</reference>
<evidence type="ECO:0000256" key="2">
    <source>
        <dbReference type="ARBA" id="ARBA00022729"/>
    </source>
</evidence>
<dbReference type="Pfam" id="PF01522">
    <property type="entry name" value="Polysacc_deac_1"/>
    <property type="match status" value="1"/>
</dbReference>
<dbReference type="PANTHER" id="PTHR34216:SF3">
    <property type="entry name" value="POLY-BETA-1,6-N-ACETYL-D-GLUCOSAMINE N-DEACETYLASE"/>
    <property type="match status" value="1"/>
</dbReference>
<dbReference type="GO" id="GO:0016810">
    <property type="term" value="F:hydrolase activity, acting on carbon-nitrogen (but not peptide) bonds"/>
    <property type="evidence" value="ECO:0007669"/>
    <property type="project" value="InterPro"/>
</dbReference>
<name>A0A4Q0VFI5_CLOTA</name>
<keyword evidence="2" id="KW-0732">Signal</keyword>
<organism evidence="5 6">
    <name type="scientific">Clostridium tetani</name>
    <dbReference type="NCBI Taxonomy" id="1513"/>
    <lineage>
        <taxon>Bacteria</taxon>
        <taxon>Bacillati</taxon>
        <taxon>Bacillota</taxon>
        <taxon>Clostridia</taxon>
        <taxon>Eubacteriales</taxon>
        <taxon>Clostridiaceae</taxon>
        <taxon>Clostridium</taxon>
    </lineage>
</organism>
<gene>
    <name evidence="5" type="ORF">DP130_02075</name>
    <name evidence="4" type="ORF">K234311028_10240</name>
</gene>
<evidence type="ECO:0000313" key="7">
    <source>
        <dbReference type="Proteomes" id="UP001321763"/>
    </source>
</evidence>
<dbReference type="GO" id="GO:0005576">
    <property type="term" value="C:extracellular region"/>
    <property type="evidence" value="ECO:0007669"/>
    <property type="project" value="UniProtKB-SubCell"/>
</dbReference>
<dbReference type="EMBL" id="QMAP01000001">
    <property type="protein sequence ID" value="RXI50775.1"/>
    <property type="molecule type" value="Genomic_DNA"/>
</dbReference>
<dbReference type="PROSITE" id="PS51677">
    <property type="entry name" value="NODB"/>
    <property type="match status" value="1"/>
</dbReference>
<comment type="subcellular location">
    <subcellularLocation>
        <location evidence="1">Secreted</location>
    </subcellularLocation>
</comment>
<evidence type="ECO:0000256" key="1">
    <source>
        <dbReference type="ARBA" id="ARBA00004613"/>
    </source>
</evidence>